<proteinExistence type="predicted"/>
<reference evidence="2 3" key="1">
    <citation type="journal article" date="2019" name="Nat. Plants">
        <title>Genome sequencing of Musa balbisiana reveals subgenome evolution and function divergence in polyploid bananas.</title>
        <authorList>
            <person name="Yao X."/>
        </authorList>
    </citation>
    <scope>NUCLEOTIDE SEQUENCE [LARGE SCALE GENOMIC DNA]</scope>
    <source>
        <strain evidence="3">cv. DH-PKW</strain>
        <tissue evidence="2">Leaves</tissue>
    </source>
</reference>
<comment type="caution">
    <text evidence="2">The sequence shown here is derived from an EMBL/GenBank/DDBJ whole genome shotgun (WGS) entry which is preliminary data.</text>
</comment>
<dbReference type="AlphaFoldDB" id="A0A4S8JXV2"/>
<name>A0A4S8JXV2_MUSBA</name>
<feature type="region of interest" description="Disordered" evidence="1">
    <location>
        <begin position="1"/>
        <end position="24"/>
    </location>
</feature>
<protein>
    <submittedName>
        <fullName evidence="2">Uncharacterized protein</fullName>
    </submittedName>
</protein>
<gene>
    <name evidence="2" type="ORF">C4D60_Mb05t21480</name>
</gene>
<dbReference type="Proteomes" id="UP000317650">
    <property type="component" value="Chromosome 5"/>
</dbReference>
<evidence type="ECO:0000256" key="1">
    <source>
        <dbReference type="SAM" id="MobiDB-lite"/>
    </source>
</evidence>
<accession>A0A4S8JXV2</accession>
<keyword evidence="3" id="KW-1185">Reference proteome</keyword>
<dbReference type="EMBL" id="PYDT01000003">
    <property type="protein sequence ID" value="THU67137.1"/>
    <property type="molecule type" value="Genomic_DNA"/>
</dbReference>
<sequence length="139" mass="15329">MCCSSSQVFPSLPPSSVSSPRLSGLRGLLPSSDYDSLCSEEGEERRNPIPQLCLRGWRSKLRRNYNSRRYPLPGYPSRRVSNPRSTSLRYSPVLAGGQSCSDWNGKDEILGIEEKTKPCLNAIGGRGRIRGTLDLASRG</sequence>
<organism evidence="2 3">
    <name type="scientific">Musa balbisiana</name>
    <name type="common">Banana</name>
    <dbReference type="NCBI Taxonomy" id="52838"/>
    <lineage>
        <taxon>Eukaryota</taxon>
        <taxon>Viridiplantae</taxon>
        <taxon>Streptophyta</taxon>
        <taxon>Embryophyta</taxon>
        <taxon>Tracheophyta</taxon>
        <taxon>Spermatophyta</taxon>
        <taxon>Magnoliopsida</taxon>
        <taxon>Liliopsida</taxon>
        <taxon>Zingiberales</taxon>
        <taxon>Musaceae</taxon>
        <taxon>Musa</taxon>
    </lineage>
</organism>
<evidence type="ECO:0000313" key="3">
    <source>
        <dbReference type="Proteomes" id="UP000317650"/>
    </source>
</evidence>
<evidence type="ECO:0000313" key="2">
    <source>
        <dbReference type="EMBL" id="THU67137.1"/>
    </source>
</evidence>